<feature type="compositionally biased region" description="Low complexity" evidence="1">
    <location>
        <begin position="207"/>
        <end position="219"/>
    </location>
</feature>
<feature type="region of interest" description="Disordered" evidence="1">
    <location>
        <begin position="207"/>
        <end position="253"/>
    </location>
</feature>
<dbReference type="SUPFAM" id="SSF103473">
    <property type="entry name" value="MFS general substrate transporter"/>
    <property type="match status" value="1"/>
</dbReference>
<protein>
    <recommendedName>
        <fullName evidence="5">Major Facilitator Superfamily protein</fullName>
    </recommendedName>
</protein>
<dbReference type="AlphaFoldDB" id="A0A251XNT3"/>
<organism evidence="3 4">
    <name type="scientific">Clavibacter michiganensis subsp. michiganensis</name>
    <dbReference type="NCBI Taxonomy" id="33013"/>
    <lineage>
        <taxon>Bacteria</taxon>
        <taxon>Bacillati</taxon>
        <taxon>Actinomycetota</taxon>
        <taxon>Actinomycetes</taxon>
        <taxon>Micrococcales</taxon>
        <taxon>Microbacteriaceae</taxon>
        <taxon>Clavibacter</taxon>
    </lineage>
</organism>
<evidence type="ECO:0000256" key="1">
    <source>
        <dbReference type="SAM" id="MobiDB-lite"/>
    </source>
</evidence>
<dbReference type="Gene3D" id="1.20.1250.20">
    <property type="entry name" value="MFS general substrate transporter like domains"/>
    <property type="match status" value="1"/>
</dbReference>
<feature type="compositionally biased region" description="Low complexity" evidence="1">
    <location>
        <begin position="314"/>
        <end position="342"/>
    </location>
</feature>
<dbReference type="Proteomes" id="UP000195062">
    <property type="component" value="Unassembled WGS sequence"/>
</dbReference>
<dbReference type="EMBL" id="MDHH01000001">
    <property type="protein sequence ID" value="OUE05117.1"/>
    <property type="molecule type" value="Genomic_DNA"/>
</dbReference>
<feature type="transmembrane region" description="Helical" evidence="2">
    <location>
        <begin position="56"/>
        <end position="85"/>
    </location>
</feature>
<keyword evidence="2" id="KW-1133">Transmembrane helix</keyword>
<accession>A0A251XNT3</accession>
<evidence type="ECO:0000313" key="3">
    <source>
        <dbReference type="EMBL" id="OUE05117.1"/>
    </source>
</evidence>
<gene>
    <name evidence="3" type="ORF">CMMCAS07_09210</name>
</gene>
<evidence type="ECO:0008006" key="5">
    <source>
        <dbReference type="Google" id="ProtNLM"/>
    </source>
</evidence>
<feature type="compositionally biased region" description="Low complexity" evidence="1">
    <location>
        <begin position="167"/>
        <end position="190"/>
    </location>
</feature>
<reference evidence="3 4" key="1">
    <citation type="submission" date="2016-08" db="EMBL/GenBank/DDBJ databases">
        <title>Genome sequence of Clavibacter michiganensis subsp. michiganensis strain CASJ007.</title>
        <authorList>
            <person name="Thapa S.P."/>
            <person name="Coaker G."/>
        </authorList>
    </citation>
    <scope>NUCLEOTIDE SEQUENCE [LARGE SCALE GENOMIC DNA]</scope>
    <source>
        <strain evidence="3">CASJ007</strain>
    </source>
</reference>
<keyword evidence="2" id="KW-0472">Membrane</keyword>
<proteinExistence type="predicted"/>
<evidence type="ECO:0000313" key="4">
    <source>
        <dbReference type="Proteomes" id="UP000195062"/>
    </source>
</evidence>
<feature type="region of interest" description="Disordered" evidence="1">
    <location>
        <begin position="299"/>
        <end position="342"/>
    </location>
</feature>
<feature type="region of interest" description="Disordered" evidence="1">
    <location>
        <begin position="152"/>
        <end position="190"/>
    </location>
</feature>
<sequence>MVYPLTLVSALAASTLALTLTASVRRMRREADLTRINGVTSLLQDGPTLLAPVLGAALSAVVAPAAVFVVDGVTSLGCVAALLVVRWDAPPDRRIANPFRGARDGIAWIIRHPGLRRLQLGFGALNLANGIAASATTAYVLLLGAGASAPARASRRSASPDPPGSSPVPRSSPRAGTGPRGSSPSPGPPSCSDWWAASRWARARSWRCGSSRPSSATSRSRCRARPSPRSGRSGSRRAPGRGARRQETPRQGFYPPAVLLGGALTVALHPLGQETALRVVIIAGGLGEALVGVAMLRSRGSGRCSPRPRPPTGPRADQSSDSTGSGSSSSVTPDSTSSGRNG</sequence>
<comment type="caution">
    <text evidence="3">The sequence shown here is derived from an EMBL/GenBank/DDBJ whole genome shotgun (WGS) entry which is preliminary data.</text>
</comment>
<name>A0A251XNT3_CLAMM</name>
<keyword evidence="4" id="KW-1185">Reference proteome</keyword>
<dbReference type="InterPro" id="IPR036259">
    <property type="entry name" value="MFS_trans_sf"/>
</dbReference>
<feature type="compositionally biased region" description="Basic residues" evidence="1">
    <location>
        <begin position="234"/>
        <end position="243"/>
    </location>
</feature>
<evidence type="ECO:0000256" key="2">
    <source>
        <dbReference type="SAM" id="Phobius"/>
    </source>
</evidence>
<keyword evidence="2" id="KW-0812">Transmembrane</keyword>